<dbReference type="GeneID" id="27351864"/>
<feature type="region of interest" description="Disordered" evidence="1">
    <location>
        <begin position="56"/>
        <end position="97"/>
    </location>
</feature>
<feature type="compositionally biased region" description="Pro residues" evidence="1">
    <location>
        <begin position="56"/>
        <end position="65"/>
    </location>
</feature>
<feature type="non-terminal residue" evidence="2">
    <location>
        <position position="1"/>
    </location>
</feature>
<dbReference type="VEuPathDB" id="FungiDB:PV07_12670"/>
<organism evidence="2 3">
    <name type="scientific">Cladophialophora immunda</name>
    <dbReference type="NCBI Taxonomy" id="569365"/>
    <lineage>
        <taxon>Eukaryota</taxon>
        <taxon>Fungi</taxon>
        <taxon>Dikarya</taxon>
        <taxon>Ascomycota</taxon>
        <taxon>Pezizomycotina</taxon>
        <taxon>Eurotiomycetes</taxon>
        <taxon>Chaetothyriomycetidae</taxon>
        <taxon>Chaetothyriales</taxon>
        <taxon>Herpotrichiellaceae</taxon>
        <taxon>Cladophialophora</taxon>
    </lineage>
</organism>
<dbReference type="RefSeq" id="XP_016242137.1">
    <property type="nucleotide sequence ID" value="XM_016400218.1"/>
</dbReference>
<protein>
    <submittedName>
        <fullName evidence="2">Uncharacterized protein</fullName>
    </submittedName>
</protein>
<dbReference type="EMBL" id="KN847088">
    <property type="protein sequence ID" value="KIW21921.1"/>
    <property type="molecule type" value="Genomic_DNA"/>
</dbReference>
<name>A0A0D1Z2R5_9EURO</name>
<reference evidence="2 3" key="1">
    <citation type="submission" date="2015-01" db="EMBL/GenBank/DDBJ databases">
        <title>The Genome Sequence of Cladophialophora immunda CBS83496.</title>
        <authorList>
            <consortium name="The Broad Institute Genomics Platform"/>
            <person name="Cuomo C."/>
            <person name="de Hoog S."/>
            <person name="Gorbushina A."/>
            <person name="Stielow B."/>
            <person name="Teixiera M."/>
            <person name="Abouelleil A."/>
            <person name="Chapman S.B."/>
            <person name="Priest M."/>
            <person name="Young S.K."/>
            <person name="Wortman J."/>
            <person name="Nusbaum C."/>
            <person name="Birren B."/>
        </authorList>
    </citation>
    <scope>NUCLEOTIDE SEQUENCE [LARGE SCALE GENOMIC DNA]</scope>
    <source>
        <strain evidence="2 3">CBS 83496</strain>
    </source>
</reference>
<dbReference type="HOGENOM" id="CLU_1187435_0_0_1"/>
<dbReference type="AlphaFoldDB" id="A0A0D1Z2R5"/>
<feature type="compositionally biased region" description="Basic and acidic residues" evidence="1">
    <location>
        <begin position="85"/>
        <end position="97"/>
    </location>
</feature>
<keyword evidence="3" id="KW-1185">Reference proteome</keyword>
<feature type="region of interest" description="Disordered" evidence="1">
    <location>
        <begin position="212"/>
        <end position="234"/>
    </location>
</feature>
<dbReference type="Proteomes" id="UP000054466">
    <property type="component" value="Unassembled WGS sequence"/>
</dbReference>
<evidence type="ECO:0000313" key="3">
    <source>
        <dbReference type="Proteomes" id="UP000054466"/>
    </source>
</evidence>
<feature type="compositionally biased region" description="Polar residues" evidence="1">
    <location>
        <begin position="71"/>
        <end position="81"/>
    </location>
</feature>
<sequence length="234" mass="25669">TTTPHAQSPIVSPLRSSSVSLNGSRLSAHCFIYWFAYKYISLTKMLASGAPPAPFKPPGIPPLPPDRPDPQSNTHKTSSGCGQLKPKEDFKPKRGNKETAQCIDCRERVGSHMSGRRLLYRCHDPVQSVHSDQHHQHRHDRLALHSQLLQVLLGLPLQVVGLVSLSSSAVVVYTPQTLLPRQRLGNSREHFQGSIAAVVVVARKTSQTPELSRLLGPQAGPHSPVDQRFPITSS</sequence>
<accession>A0A0D1Z2R5</accession>
<proteinExistence type="predicted"/>
<evidence type="ECO:0000256" key="1">
    <source>
        <dbReference type="SAM" id="MobiDB-lite"/>
    </source>
</evidence>
<gene>
    <name evidence="2" type="ORF">PV07_12670</name>
</gene>
<evidence type="ECO:0000313" key="2">
    <source>
        <dbReference type="EMBL" id="KIW21921.1"/>
    </source>
</evidence>